<evidence type="ECO:0000256" key="2">
    <source>
        <dbReference type="SAM" id="SignalP"/>
    </source>
</evidence>
<dbReference type="KEGG" id="sfol:H3H32_08210"/>
<evidence type="ECO:0000313" key="4">
    <source>
        <dbReference type="Proteomes" id="UP000515369"/>
    </source>
</evidence>
<dbReference type="RefSeq" id="WP_182462232.1">
    <property type="nucleotide sequence ID" value="NZ_CP059732.1"/>
</dbReference>
<evidence type="ECO:0008006" key="5">
    <source>
        <dbReference type="Google" id="ProtNLM"/>
    </source>
</evidence>
<organism evidence="3 4">
    <name type="scientific">Spirosoma foliorum</name>
    <dbReference type="NCBI Taxonomy" id="2710596"/>
    <lineage>
        <taxon>Bacteria</taxon>
        <taxon>Pseudomonadati</taxon>
        <taxon>Bacteroidota</taxon>
        <taxon>Cytophagia</taxon>
        <taxon>Cytophagales</taxon>
        <taxon>Cytophagaceae</taxon>
        <taxon>Spirosoma</taxon>
    </lineage>
</organism>
<proteinExistence type="predicted"/>
<gene>
    <name evidence="3" type="ORF">H3H32_08210</name>
</gene>
<keyword evidence="2" id="KW-0732">Signal</keyword>
<dbReference type="AlphaFoldDB" id="A0A7G5H188"/>
<reference evidence="3 4" key="1">
    <citation type="submission" date="2020-07" db="EMBL/GenBank/DDBJ databases">
        <title>Spirosoma foliorum sp. nov., isolated from the leaves on the Nejang mountain Korea, Republic of.</title>
        <authorList>
            <person name="Ho H."/>
            <person name="Lee Y.-J."/>
            <person name="Nurcahyanto D.-A."/>
            <person name="Kim S.-G."/>
        </authorList>
    </citation>
    <scope>NUCLEOTIDE SEQUENCE [LARGE SCALE GENOMIC DNA]</scope>
    <source>
        <strain evidence="3 4">PL0136</strain>
    </source>
</reference>
<feature type="region of interest" description="Disordered" evidence="1">
    <location>
        <begin position="30"/>
        <end position="118"/>
    </location>
</feature>
<name>A0A7G5H188_9BACT</name>
<keyword evidence="4" id="KW-1185">Reference proteome</keyword>
<accession>A0A7G5H188</accession>
<feature type="signal peptide" evidence="2">
    <location>
        <begin position="1"/>
        <end position="26"/>
    </location>
</feature>
<evidence type="ECO:0000256" key="1">
    <source>
        <dbReference type="SAM" id="MobiDB-lite"/>
    </source>
</evidence>
<protein>
    <recommendedName>
        <fullName evidence="5">Outer membrane protein beta-barrel domain-containing protein</fullName>
    </recommendedName>
</protein>
<dbReference type="EMBL" id="CP059732">
    <property type="protein sequence ID" value="QMW04880.1"/>
    <property type="molecule type" value="Genomic_DNA"/>
</dbReference>
<feature type="compositionally biased region" description="Low complexity" evidence="1">
    <location>
        <begin position="52"/>
        <end position="67"/>
    </location>
</feature>
<feature type="compositionally biased region" description="Polar residues" evidence="1">
    <location>
        <begin position="70"/>
        <end position="82"/>
    </location>
</feature>
<feature type="chain" id="PRO_5028953186" description="Outer membrane protein beta-barrel domain-containing protein" evidence="2">
    <location>
        <begin position="27"/>
        <end position="259"/>
    </location>
</feature>
<sequence>MNTFFTSSRFIAILFAVNCATTPILAQQANHRTATKRTTVAPKPHVTESKPTVAAKQTTANNKTAVKPAQTETAQPEINQPKPQATVATVSTAQSAPVRHTSQSTTSRTTHSQTSPGSLRNKYLNVGVGVAAYYGAGLPLGASFEVDVKNNFSVGGSFDYLRYSGGYTFIYVGGRASYHLGDVLNVQDKKFDPYIGATLGFRHTGYDNSYGYYDYGSYNSGLYLGIHLGSRYYFSDKIGGFAEVGYGVSALKLGLAAKF</sequence>
<dbReference type="Proteomes" id="UP000515369">
    <property type="component" value="Chromosome"/>
</dbReference>
<evidence type="ECO:0000313" key="3">
    <source>
        <dbReference type="EMBL" id="QMW04880.1"/>
    </source>
</evidence>
<feature type="compositionally biased region" description="Low complexity" evidence="1">
    <location>
        <begin position="83"/>
        <end position="115"/>
    </location>
</feature>